<dbReference type="Proteomes" id="UP001456344">
    <property type="component" value="Chromosome"/>
</dbReference>
<proteinExistence type="predicted"/>
<keyword evidence="2" id="KW-1185">Reference proteome</keyword>
<dbReference type="EMBL" id="CP150484">
    <property type="protein sequence ID" value="WYW15520.1"/>
    <property type="molecule type" value="Genomic_DNA"/>
</dbReference>
<name>A0ACD5B849_9PSEU</name>
<organism evidence="1 2">
    <name type="scientific">Amycolatopsis coloradensis</name>
    <dbReference type="NCBI Taxonomy" id="76021"/>
    <lineage>
        <taxon>Bacteria</taxon>
        <taxon>Bacillati</taxon>
        <taxon>Actinomycetota</taxon>
        <taxon>Actinomycetes</taxon>
        <taxon>Pseudonocardiales</taxon>
        <taxon>Pseudonocardiaceae</taxon>
        <taxon>Amycolatopsis</taxon>
    </lineage>
</organism>
<gene>
    <name evidence="1" type="ORF">LCL61_08135</name>
</gene>
<accession>A0ACD5B849</accession>
<protein>
    <submittedName>
        <fullName evidence="1">PIN domain-containing protein</fullName>
    </submittedName>
</protein>
<reference evidence="1" key="1">
    <citation type="submission" date="2023-10" db="EMBL/GenBank/DDBJ databases">
        <title>Whole genome sequencing of actinobacterial strain Amycolatopsis sp. (BCA-696) identifies the underlying plant growth-promoting genes.</title>
        <authorList>
            <person name="Gandham P."/>
            <person name="Vadla N."/>
            <person name="Saji A."/>
            <person name="Srinivas V."/>
            <person name="Ruperao P."/>
            <person name="Selvanayagam S."/>
            <person name="Saxena R.K."/>
            <person name="Rathore A."/>
            <person name="Gopalakrishnan S."/>
            <person name="Thakur V."/>
        </authorList>
    </citation>
    <scope>NUCLEOTIDE SEQUENCE</scope>
    <source>
        <strain evidence="1">BCA-696</strain>
    </source>
</reference>
<evidence type="ECO:0000313" key="2">
    <source>
        <dbReference type="Proteomes" id="UP001456344"/>
    </source>
</evidence>
<sequence length="150" mass="16778">MAFVVLCDANVLYPNVLRDFLLRIAQSGFVRAKWTDEILDEVFRNLRKNRPDLDPLKLDRTRQLMNAAVRDCLVTGYEPLVTTLELPDLDDRHVLAAAIKAQARVIVTENLRDFPKGFSAAGTSKPRAPTTSSWTGSSSVSVWSWTRCGA</sequence>
<evidence type="ECO:0000313" key="1">
    <source>
        <dbReference type="EMBL" id="WYW15520.1"/>
    </source>
</evidence>